<dbReference type="Pfam" id="PF00147">
    <property type="entry name" value="Fibrinogen_C"/>
    <property type="match status" value="1"/>
</dbReference>
<protein>
    <submittedName>
        <fullName evidence="4">Ficolin-1</fullName>
    </submittedName>
</protein>
<keyword evidence="2" id="KW-0732">Signal</keyword>
<dbReference type="SUPFAM" id="SSF56496">
    <property type="entry name" value="Fibrinogen C-terminal domain-like"/>
    <property type="match status" value="1"/>
</dbReference>
<comment type="caution">
    <text evidence="4">The sequence shown here is derived from an EMBL/GenBank/DDBJ whole genome shotgun (WGS) entry which is preliminary data.</text>
</comment>
<feature type="domain" description="Fibrinogen C-terminal" evidence="3">
    <location>
        <begin position="283"/>
        <end position="495"/>
    </location>
</feature>
<dbReference type="Proteomes" id="UP000735302">
    <property type="component" value="Unassembled WGS sequence"/>
</dbReference>
<dbReference type="CDD" id="cd00087">
    <property type="entry name" value="FReD"/>
    <property type="match status" value="1"/>
</dbReference>
<dbReference type="Gene3D" id="3.90.215.10">
    <property type="entry name" value="Gamma Fibrinogen, chain A, domain 1"/>
    <property type="match status" value="1"/>
</dbReference>
<dbReference type="PANTHER" id="PTHR19143">
    <property type="entry name" value="FIBRINOGEN/TENASCIN/ANGIOPOEITIN"/>
    <property type="match status" value="1"/>
</dbReference>
<sequence length="500" mass="56513">MVKISLLEIILLCTIGLELTTNTNGLEFILNRELFASGSDDTCGHVTCRAKGNHEDVDGIKLMRQTNAGKVTDLIQISKQRPTQDVSLDGVYGKCTLRNNVGNIDIKLTDIRLCDNDFFLCEVIYHNHSDQEETASAIVGPGQSSGVRSDADVPQKFQECTLSTSPSSGLYLKELEYLGDKVNKVEDRCYSQEDRLDQKITQKVNFVESKIISQEDAFLVRIGTLEAALTARVSELEDRWSSTALHQTTDMVKVDVSKALDNLESKMSQVFARLDKINNSYTGPAIDQDVVCERGMGDYVTKNLPPYLVMTNQMLQKEILCDTHTDGGGWIIIQRRARGDVDFYRDWTSYRNGFGSLTEDFWLGNEAIHRLTDAHPYELRVDIRFKGAEQFAEYSSFRLESETNKYRLKLGSYTGNAQDALSHHKDMFFSTFDRDNDKETRNCAIVAHGGWWYNNCYMANLNGLWGDKAPKGPVWLWVAGKEGVSFSEMKIRRVRSRVSA</sequence>
<dbReference type="PROSITE" id="PS51406">
    <property type="entry name" value="FIBRINOGEN_C_2"/>
    <property type="match status" value="1"/>
</dbReference>
<evidence type="ECO:0000256" key="1">
    <source>
        <dbReference type="ARBA" id="ARBA00023157"/>
    </source>
</evidence>
<dbReference type="AlphaFoldDB" id="A0AAV4CAY7"/>
<keyword evidence="5" id="KW-1185">Reference proteome</keyword>
<dbReference type="InterPro" id="IPR002181">
    <property type="entry name" value="Fibrinogen_a/b/g_C_dom"/>
</dbReference>
<dbReference type="SMART" id="SM00186">
    <property type="entry name" value="FBG"/>
    <property type="match status" value="1"/>
</dbReference>
<keyword evidence="1" id="KW-1015">Disulfide bond</keyword>
<organism evidence="4 5">
    <name type="scientific">Plakobranchus ocellatus</name>
    <dbReference type="NCBI Taxonomy" id="259542"/>
    <lineage>
        <taxon>Eukaryota</taxon>
        <taxon>Metazoa</taxon>
        <taxon>Spiralia</taxon>
        <taxon>Lophotrochozoa</taxon>
        <taxon>Mollusca</taxon>
        <taxon>Gastropoda</taxon>
        <taxon>Heterobranchia</taxon>
        <taxon>Euthyneura</taxon>
        <taxon>Panpulmonata</taxon>
        <taxon>Sacoglossa</taxon>
        <taxon>Placobranchoidea</taxon>
        <taxon>Plakobranchidae</taxon>
        <taxon>Plakobranchus</taxon>
    </lineage>
</organism>
<dbReference type="InterPro" id="IPR020837">
    <property type="entry name" value="Fibrinogen_CS"/>
</dbReference>
<evidence type="ECO:0000313" key="4">
    <source>
        <dbReference type="EMBL" id="GFO29018.1"/>
    </source>
</evidence>
<gene>
    <name evidence="4" type="ORF">PoB_005552300</name>
</gene>
<dbReference type="InterPro" id="IPR036056">
    <property type="entry name" value="Fibrinogen-like_C"/>
</dbReference>
<dbReference type="InterPro" id="IPR050373">
    <property type="entry name" value="Fibrinogen_C-term_domain"/>
</dbReference>
<dbReference type="EMBL" id="BLXT01006100">
    <property type="protein sequence ID" value="GFO29018.1"/>
    <property type="molecule type" value="Genomic_DNA"/>
</dbReference>
<feature type="signal peptide" evidence="2">
    <location>
        <begin position="1"/>
        <end position="25"/>
    </location>
</feature>
<evidence type="ECO:0000256" key="2">
    <source>
        <dbReference type="SAM" id="SignalP"/>
    </source>
</evidence>
<name>A0AAV4CAY7_9GAST</name>
<reference evidence="4 5" key="1">
    <citation type="journal article" date="2021" name="Elife">
        <title>Chloroplast acquisition without the gene transfer in kleptoplastic sea slugs, Plakobranchus ocellatus.</title>
        <authorList>
            <person name="Maeda T."/>
            <person name="Takahashi S."/>
            <person name="Yoshida T."/>
            <person name="Shimamura S."/>
            <person name="Takaki Y."/>
            <person name="Nagai Y."/>
            <person name="Toyoda A."/>
            <person name="Suzuki Y."/>
            <person name="Arimoto A."/>
            <person name="Ishii H."/>
            <person name="Satoh N."/>
            <person name="Nishiyama T."/>
            <person name="Hasebe M."/>
            <person name="Maruyama T."/>
            <person name="Minagawa J."/>
            <person name="Obokata J."/>
            <person name="Shigenobu S."/>
        </authorList>
    </citation>
    <scope>NUCLEOTIDE SEQUENCE [LARGE SCALE GENOMIC DNA]</scope>
</reference>
<accession>A0AAV4CAY7</accession>
<evidence type="ECO:0000259" key="3">
    <source>
        <dbReference type="PROSITE" id="PS51406"/>
    </source>
</evidence>
<feature type="chain" id="PRO_5043719159" evidence="2">
    <location>
        <begin position="26"/>
        <end position="500"/>
    </location>
</feature>
<evidence type="ECO:0000313" key="5">
    <source>
        <dbReference type="Proteomes" id="UP000735302"/>
    </source>
</evidence>
<dbReference type="InterPro" id="IPR014716">
    <property type="entry name" value="Fibrinogen_a/b/g_C_1"/>
</dbReference>
<dbReference type="GO" id="GO:0005615">
    <property type="term" value="C:extracellular space"/>
    <property type="evidence" value="ECO:0007669"/>
    <property type="project" value="TreeGrafter"/>
</dbReference>
<proteinExistence type="predicted"/>
<dbReference type="PROSITE" id="PS00514">
    <property type="entry name" value="FIBRINOGEN_C_1"/>
    <property type="match status" value="1"/>
</dbReference>